<gene>
    <name evidence="1" type="ORF">M0R45_030413</name>
</gene>
<dbReference type="EMBL" id="JBEDUW010000006">
    <property type="protein sequence ID" value="KAK9921920.1"/>
    <property type="molecule type" value="Genomic_DNA"/>
</dbReference>
<dbReference type="AlphaFoldDB" id="A0AAW1WAM2"/>
<protein>
    <submittedName>
        <fullName evidence="1">Uncharacterized protein</fullName>
    </submittedName>
</protein>
<proteinExistence type="predicted"/>
<comment type="caution">
    <text evidence="1">The sequence shown here is derived from an EMBL/GenBank/DDBJ whole genome shotgun (WGS) entry which is preliminary data.</text>
</comment>
<sequence>MDRCEVLIKLKRWFAGNHPLSHCVKFNFDGVCNLEKAYMAKTMALWHGLMYCKYLGLSKVETEGDDFNVLNSLKMDLLDLSEIGGLLDGIMLMLPD</sequence>
<reference evidence="1 2" key="1">
    <citation type="journal article" date="2023" name="G3 (Bethesda)">
        <title>A chromosome-length genome assembly and annotation of blackberry (Rubus argutus, cv. 'Hillquist').</title>
        <authorList>
            <person name="Bruna T."/>
            <person name="Aryal R."/>
            <person name="Dudchenko O."/>
            <person name="Sargent D.J."/>
            <person name="Mead D."/>
            <person name="Buti M."/>
            <person name="Cavallini A."/>
            <person name="Hytonen T."/>
            <person name="Andres J."/>
            <person name="Pham M."/>
            <person name="Weisz D."/>
            <person name="Mascagni F."/>
            <person name="Usai G."/>
            <person name="Natali L."/>
            <person name="Bassil N."/>
            <person name="Fernandez G.E."/>
            <person name="Lomsadze A."/>
            <person name="Armour M."/>
            <person name="Olukolu B."/>
            <person name="Poorten T."/>
            <person name="Britton C."/>
            <person name="Davik J."/>
            <person name="Ashrafi H."/>
            <person name="Aiden E.L."/>
            <person name="Borodovsky M."/>
            <person name="Worthington M."/>
        </authorList>
    </citation>
    <scope>NUCLEOTIDE SEQUENCE [LARGE SCALE GENOMIC DNA]</scope>
    <source>
        <strain evidence="1">PI 553951</strain>
    </source>
</reference>
<evidence type="ECO:0000313" key="1">
    <source>
        <dbReference type="EMBL" id="KAK9921920.1"/>
    </source>
</evidence>
<evidence type="ECO:0000313" key="2">
    <source>
        <dbReference type="Proteomes" id="UP001457282"/>
    </source>
</evidence>
<organism evidence="1 2">
    <name type="scientific">Rubus argutus</name>
    <name type="common">Southern blackberry</name>
    <dbReference type="NCBI Taxonomy" id="59490"/>
    <lineage>
        <taxon>Eukaryota</taxon>
        <taxon>Viridiplantae</taxon>
        <taxon>Streptophyta</taxon>
        <taxon>Embryophyta</taxon>
        <taxon>Tracheophyta</taxon>
        <taxon>Spermatophyta</taxon>
        <taxon>Magnoliopsida</taxon>
        <taxon>eudicotyledons</taxon>
        <taxon>Gunneridae</taxon>
        <taxon>Pentapetalae</taxon>
        <taxon>rosids</taxon>
        <taxon>fabids</taxon>
        <taxon>Rosales</taxon>
        <taxon>Rosaceae</taxon>
        <taxon>Rosoideae</taxon>
        <taxon>Rosoideae incertae sedis</taxon>
        <taxon>Rubus</taxon>
    </lineage>
</organism>
<accession>A0AAW1WAM2</accession>
<name>A0AAW1WAM2_RUBAR</name>
<dbReference type="Proteomes" id="UP001457282">
    <property type="component" value="Unassembled WGS sequence"/>
</dbReference>
<keyword evidence="2" id="KW-1185">Reference proteome</keyword>